<dbReference type="Proteomes" id="UP000037269">
    <property type="component" value="Unassembled WGS sequence"/>
</dbReference>
<reference evidence="2 4" key="1">
    <citation type="submission" date="2015-07" db="EMBL/GenBank/DDBJ databases">
        <title>Fjat-14205 dsm 2895.</title>
        <authorList>
            <person name="Liu B."/>
            <person name="Wang J."/>
            <person name="Zhu Y."/>
            <person name="Liu G."/>
            <person name="Chen Q."/>
            <person name="Chen Z."/>
            <person name="Lan J."/>
            <person name="Che J."/>
            <person name="Ge C."/>
            <person name="Shi H."/>
            <person name="Pan Z."/>
            <person name="Liu X."/>
        </authorList>
    </citation>
    <scope>NUCLEOTIDE SEQUENCE [LARGE SCALE GENOMIC DNA]</scope>
    <source>
        <strain evidence="2 4">DSM 2895</strain>
    </source>
</reference>
<evidence type="ECO:0000313" key="5">
    <source>
        <dbReference type="Proteomes" id="UP000182836"/>
    </source>
</evidence>
<dbReference type="InterPro" id="IPR009845">
    <property type="entry name" value="DUF1405"/>
</dbReference>
<dbReference type="STRING" id="47500.AF333_23615"/>
<dbReference type="AlphaFoldDB" id="A0A0D1XXP1"/>
<protein>
    <submittedName>
        <fullName evidence="2">Membrane protein</fullName>
    </submittedName>
</protein>
<keyword evidence="4" id="KW-1185">Reference proteome</keyword>
<dbReference type="EMBL" id="FNED01000001">
    <property type="protein sequence ID" value="SDI00112.1"/>
    <property type="molecule type" value="Genomic_DNA"/>
</dbReference>
<proteinExistence type="predicted"/>
<feature type="transmembrane region" description="Helical" evidence="1">
    <location>
        <begin position="136"/>
        <end position="152"/>
    </location>
</feature>
<feature type="transmembrane region" description="Helical" evidence="1">
    <location>
        <begin position="172"/>
        <end position="192"/>
    </location>
</feature>
<dbReference type="OrthoDB" id="152213at2"/>
<feature type="transmembrane region" description="Helical" evidence="1">
    <location>
        <begin position="87"/>
        <end position="103"/>
    </location>
</feature>
<accession>A0A0D1XXP1</accession>
<dbReference type="Proteomes" id="UP000182836">
    <property type="component" value="Unassembled WGS sequence"/>
</dbReference>
<evidence type="ECO:0000313" key="4">
    <source>
        <dbReference type="Proteomes" id="UP000037269"/>
    </source>
</evidence>
<reference evidence="3 5" key="2">
    <citation type="submission" date="2016-10" db="EMBL/GenBank/DDBJ databases">
        <authorList>
            <person name="de Groot N.N."/>
        </authorList>
    </citation>
    <scope>NUCLEOTIDE SEQUENCE [LARGE SCALE GENOMIC DNA]</scope>
    <source>
        <strain evidence="3 5">DSM 2895</strain>
    </source>
</reference>
<feature type="transmembrane region" description="Helical" evidence="1">
    <location>
        <begin position="16"/>
        <end position="38"/>
    </location>
</feature>
<keyword evidence="1" id="KW-0472">Membrane</keyword>
<dbReference type="EMBL" id="LGUG01000004">
    <property type="protein sequence ID" value="KON97972.1"/>
    <property type="molecule type" value="Genomic_DNA"/>
</dbReference>
<evidence type="ECO:0000313" key="2">
    <source>
        <dbReference type="EMBL" id="KON97972.1"/>
    </source>
</evidence>
<dbReference type="GeneID" id="42308116"/>
<organism evidence="2 4">
    <name type="scientific">Aneurinibacillus migulanus</name>
    <name type="common">Bacillus migulanus</name>
    <dbReference type="NCBI Taxonomy" id="47500"/>
    <lineage>
        <taxon>Bacteria</taxon>
        <taxon>Bacillati</taxon>
        <taxon>Bacillota</taxon>
        <taxon>Bacilli</taxon>
        <taxon>Bacillales</taxon>
        <taxon>Paenibacillaceae</taxon>
        <taxon>Aneurinibacillus group</taxon>
        <taxon>Aneurinibacillus</taxon>
    </lineage>
</organism>
<keyword evidence="1" id="KW-0812">Transmembrane</keyword>
<name>A0A0D1XXP1_ANEMI</name>
<dbReference type="RefSeq" id="WP_043067904.1">
    <property type="nucleotide sequence ID" value="NZ_BJOA01000024.1"/>
</dbReference>
<dbReference type="Pfam" id="PF07187">
    <property type="entry name" value="DUF1405"/>
    <property type="match status" value="1"/>
</dbReference>
<evidence type="ECO:0000313" key="3">
    <source>
        <dbReference type="EMBL" id="SDI00112.1"/>
    </source>
</evidence>
<dbReference type="PATRIC" id="fig|47500.12.peg.4632"/>
<evidence type="ECO:0000256" key="1">
    <source>
        <dbReference type="SAM" id="Phobius"/>
    </source>
</evidence>
<feature type="transmembrane region" description="Helical" evidence="1">
    <location>
        <begin position="58"/>
        <end position="75"/>
    </location>
</feature>
<dbReference type="PANTHER" id="PTHR40042">
    <property type="entry name" value="HYPOTHETICAL MEMBRANE SPANNING PROTEIN"/>
    <property type="match status" value="1"/>
</dbReference>
<sequence>MITVWNWFIASLRTRWFLWMMIVINGLGSIYGYIWYAYQLEMTSPAFLRIFVPDSPTASTLFTLVLIAMLVGRSIPGLEAFAAVTNFKYGVWAVAVIVAGAALGDQLNWQHYMLMASHGGMALESLLYARFYTLRLRHILYVAAWTLLNDLLDYTLDIHPWLADELETYHNVVGWATVGLSLFSLWLVYALVRFYQRTQRS</sequence>
<dbReference type="PANTHER" id="PTHR40042:SF1">
    <property type="entry name" value="DUF1405 DOMAIN-CONTAINING PROTEIN"/>
    <property type="match status" value="1"/>
</dbReference>
<keyword evidence="1" id="KW-1133">Transmembrane helix</keyword>
<gene>
    <name evidence="2" type="ORF">AF333_23615</name>
    <name evidence="3" type="ORF">SAMN04487909_101194</name>
</gene>